<dbReference type="EMBL" id="CM023474">
    <property type="protein sequence ID" value="KAH7948689.1"/>
    <property type="molecule type" value="Genomic_DNA"/>
</dbReference>
<gene>
    <name evidence="1" type="ORF">HPB49_000862</name>
</gene>
<proteinExistence type="predicted"/>
<organism evidence="1 2">
    <name type="scientific">Dermacentor silvarum</name>
    <name type="common">Tick</name>
    <dbReference type="NCBI Taxonomy" id="543639"/>
    <lineage>
        <taxon>Eukaryota</taxon>
        <taxon>Metazoa</taxon>
        <taxon>Ecdysozoa</taxon>
        <taxon>Arthropoda</taxon>
        <taxon>Chelicerata</taxon>
        <taxon>Arachnida</taxon>
        <taxon>Acari</taxon>
        <taxon>Parasitiformes</taxon>
        <taxon>Ixodida</taxon>
        <taxon>Ixodoidea</taxon>
        <taxon>Ixodidae</taxon>
        <taxon>Rhipicephalinae</taxon>
        <taxon>Dermacentor</taxon>
    </lineage>
</organism>
<protein>
    <submittedName>
        <fullName evidence="1">Uncharacterized protein</fullName>
    </submittedName>
</protein>
<evidence type="ECO:0000313" key="2">
    <source>
        <dbReference type="Proteomes" id="UP000821865"/>
    </source>
</evidence>
<name>A0ACB8CNV0_DERSI</name>
<keyword evidence="2" id="KW-1185">Reference proteome</keyword>
<evidence type="ECO:0000313" key="1">
    <source>
        <dbReference type="EMBL" id="KAH7948689.1"/>
    </source>
</evidence>
<comment type="caution">
    <text evidence="1">The sequence shown here is derived from an EMBL/GenBank/DDBJ whole genome shotgun (WGS) entry which is preliminary data.</text>
</comment>
<accession>A0ACB8CNV0</accession>
<reference evidence="1" key="1">
    <citation type="submission" date="2020-05" db="EMBL/GenBank/DDBJ databases">
        <title>Large-scale comparative analyses of tick genomes elucidate their genetic diversity and vector capacities.</title>
        <authorList>
            <person name="Jia N."/>
            <person name="Wang J."/>
            <person name="Shi W."/>
            <person name="Du L."/>
            <person name="Sun Y."/>
            <person name="Zhan W."/>
            <person name="Jiang J."/>
            <person name="Wang Q."/>
            <person name="Zhang B."/>
            <person name="Ji P."/>
            <person name="Sakyi L.B."/>
            <person name="Cui X."/>
            <person name="Yuan T."/>
            <person name="Jiang B."/>
            <person name="Yang W."/>
            <person name="Lam T.T.-Y."/>
            <person name="Chang Q."/>
            <person name="Ding S."/>
            <person name="Wang X."/>
            <person name="Zhu J."/>
            <person name="Ruan X."/>
            <person name="Zhao L."/>
            <person name="Wei J."/>
            <person name="Que T."/>
            <person name="Du C."/>
            <person name="Cheng J."/>
            <person name="Dai P."/>
            <person name="Han X."/>
            <person name="Huang E."/>
            <person name="Gao Y."/>
            <person name="Liu J."/>
            <person name="Shao H."/>
            <person name="Ye R."/>
            <person name="Li L."/>
            <person name="Wei W."/>
            <person name="Wang X."/>
            <person name="Wang C."/>
            <person name="Yang T."/>
            <person name="Huo Q."/>
            <person name="Li W."/>
            <person name="Guo W."/>
            <person name="Chen H."/>
            <person name="Zhou L."/>
            <person name="Ni X."/>
            <person name="Tian J."/>
            <person name="Zhou Y."/>
            <person name="Sheng Y."/>
            <person name="Liu T."/>
            <person name="Pan Y."/>
            <person name="Xia L."/>
            <person name="Li J."/>
            <person name="Zhao F."/>
            <person name="Cao W."/>
        </authorList>
    </citation>
    <scope>NUCLEOTIDE SEQUENCE</scope>
    <source>
        <strain evidence="1">Dsil-2018</strain>
    </source>
</reference>
<dbReference type="Proteomes" id="UP000821865">
    <property type="component" value="Chromosome 5"/>
</dbReference>
<sequence>MASEQAPSRPSFLLDPLATDLMSFDADDTDSRRYVRLGDPLLSDTGGDPFFVQPFGDDRSDVYDSPSHASFGFPQLFETRAEQVPTSPSDVLFPLAGPYLSRAQQSTPCVASEPPRLDAGTNTLAGLPLSRALFTASCTASEPHRSAGAFAGLSLPRVQAGVAPEPHCLGAGTTSLAGLALSRAQFSAQSAASEPPRLDVAQLGNNVEREPPRSADKVAALSDYRLPHAQPSDIFDAREPPRSAVDQFAGRVKPHAPVGAATQLSSMPFTGPLGSNVHVGEQAQVGPSQTAAPGTEQTPLHTAAAQLLQVLMKAARSQPSALKGDLQSPQPGVPSSLRATREYREARDLFDRALDPYSYARARCQREREPRAPAHEGKSERGAPLASEGKPPSARDAPRPPQSDRGVVCYRCHERGHIARTCTVRRPTQEPPPYSFLHGLLARRETASAAGEPPISGGDSRGAWW</sequence>